<evidence type="ECO:0000313" key="4">
    <source>
        <dbReference type="Proteomes" id="UP000225889"/>
    </source>
</evidence>
<name>A0A2G3DSG5_9FIRM</name>
<dbReference type="Proteomes" id="UP000225889">
    <property type="component" value="Unassembled WGS sequence"/>
</dbReference>
<feature type="compositionally biased region" description="Basic and acidic residues" evidence="1">
    <location>
        <begin position="168"/>
        <end position="177"/>
    </location>
</feature>
<dbReference type="EMBL" id="PDYF01000045">
    <property type="protein sequence ID" value="PHU33977.1"/>
    <property type="molecule type" value="Genomic_DNA"/>
</dbReference>
<gene>
    <name evidence="3" type="ORF">CSX01_12620</name>
</gene>
<sequence length="177" mass="19713">MSKAKSRKHNIDIMFLMILFLIFTFSAVSVLLMAVNSYRSVVSANESNASARTAIAYIREAVRQHDNEGAVDISKIDGTDCIRMAEGEGFYLYVYEYDGYLMALEAKDGSGVTADFGDKILKINSMDFEKASDSNTIYVNIEDENGEKEQVSIGIKSSVNKIPVNEEPQEKEGDHEE</sequence>
<organism evidence="3 4">
    <name type="scientific">Pseudobutyrivibrio ruminis</name>
    <dbReference type="NCBI Taxonomy" id="46206"/>
    <lineage>
        <taxon>Bacteria</taxon>
        <taxon>Bacillati</taxon>
        <taxon>Bacillota</taxon>
        <taxon>Clostridia</taxon>
        <taxon>Lachnospirales</taxon>
        <taxon>Lachnospiraceae</taxon>
        <taxon>Pseudobutyrivibrio</taxon>
    </lineage>
</organism>
<dbReference type="RefSeq" id="WP_099392654.1">
    <property type="nucleotide sequence ID" value="NZ_PDYF01000045.1"/>
</dbReference>
<dbReference type="AlphaFoldDB" id="A0A2G3DSG5"/>
<dbReference type="InterPro" id="IPR032340">
    <property type="entry name" value="DUF4860"/>
</dbReference>
<evidence type="ECO:0000256" key="2">
    <source>
        <dbReference type="SAM" id="Phobius"/>
    </source>
</evidence>
<evidence type="ECO:0000256" key="1">
    <source>
        <dbReference type="SAM" id="MobiDB-lite"/>
    </source>
</evidence>
<protein>
    <recommendedName>
        <fullName evidence="5">DUF4860 domain-containing protein</fullName>
    </recommendedName>
</protein>
<reference evidence="3 4" key="2">
    <citation type="submission" date="2017-10" db="EMBL/GenBank/DDBJ databases">
        <authorList>
            <person name="Banno H."/>
            <person name="Chua N.-H."/>
        </authorList>
    </citation>
    <scope>NUCLEOTIDE SEQUENCE [LARGE SCALE GENOMIC DNA]</scope>
    <source>
        <strain evidence="3 4">JK626</strain>
    </source>
</reference>
<comment type="caution">
    <text evidence="3">The sequence shown here is derived from an EMBL/GenBank/DDBJ whole genome shotgun (WGS) entry which is preliminary data.</text>
</comment>
<evidence type="ECO:0008006" key="5">
    <source>
        <dbReference type="Google" id="ProtNLM"/>
    </source>
</evidence>
<evidence type="ECO:0000313" key="3">
    <source>
        <dbReference type="EMBL" id="PHU33977.1"/>
    </source>
</evidence>
<feature type="transmembrane region" description="Helical" evidence="2">
    <location>
        <begin position="12"/>
        <end position="35"/>
    </location>
</feature>
<accession>A0A2G3DSG5</accession>
<keyword evidence="2" id="KW-1133">Transmembrane helix</keyword>
<dbReference type="Pfam" id="PF16152">
    <property type="entry name" value="DUF4860"/>
    <property type="match status" value="1"/>
</dbReference>
<feature type="region of interest" description="Disordered" evidence="1">
    <location>
        <begin position="147"/>
        <end position="177"/>
    </location>
</feature>
<keyword evidence="2" id="KW-0472">Membrane</keyword>
<reference evidence="3 4" key="1">
    <citation type="submission" date="2017-10" db="EMBL/GenBank/DDBJ databases">
        <title>Resolving the taxonomy of Roseburia spp., Eubacterium rectale and Agathobacter spp. through phylogenomic analysis.</title>
        <authorList>
            <person name="Sheridan P.O."/>
            <person name="Walker A.W."/>
            <person name="Duncan S.H."/>
            <person name="Scott K.P."/>
            <person name="Toole P.W.O."/>
            <person name="Luis P."/>
            <person name="Flint H.J."/>
        </authorList>
    </citation>
    <scope>NUCLEOTIDE SEQUENCE [LARGE SCALE GENOMIC DNA]</scope>
    <source>
        <strain evidence="3 4">JK626</strain>
    </source>
</reference>
<proteinExistence type="predicted"/>
<keyword evidence="2" id="KW-0812">Transmembrane</keyword>